<keyword evidence="1" id="KW-0812">Transmembrane</keyword>
<dbReference type="EMBL" id="BJFL01000004">
    <property type="protein sequence ID" value="GDY29660.1"/>
    <property type="molecule type" value="Genomic_DNA"/>
</dbReference>
<keyword evidence="1" id="KW-1133">Transmembrane helix</keyword>
<proteinExistence type="predicted"/>
<sequence length="194" mass="20055">MLPEAEAAAEGGEAGELLRRVTRDRDSLGGARRGEHVLSLALATGVCYGVTAALLKIISGQLRTGVTEPLHHWVLYVTCLIGPTGFLLSQNTFQQGRLVSPALAVITTVDPLIGVAIGVSWFGEEMVGGPLVTAGELLSGLLIVAGIGVLARHGARLLHHAGTPAGRVPSSPTEPAPIVLGEPALSEGQLRSRL</sequence>
<evidence type="ECO:0000256" key="1">
    <source>
        <dbReference type="SAM" id="Phobius"/>
    </source>
</evidence>
<feature type="transmembrane region" description="Helical" evidence="1">
    <location>
        <begin position="70"/>
        <end position="89"/>
    </location>
</feature>
<comment type="caution">
    <text evidence="2">The sequence shown here is derived from an EMBL/GenBank/DDBJ whole genome shotgun (WGS) entry which is preliminary data.</text>
</comment>
<dbReference type="PANTHER" id="PTHR40761">
    <property type="entry name" value="CONSERVED INTEGRAL MEMBRANE ALANINE VALINE AND LEUCINE RICH PROTEIN-RELATED"/>
    <property type="match status" value="1"/>
</dbReference>
<reference evidence="3" key="1">
    <citation type="submission" date="2019-04" db="EMBL/GenBank/DDBJ databases">
        <title>Draft genome sequence of Pseudonocardiaceae bacterium SL3-2-4.</title>
        <authorList>
            <person name="Ningsih F."/>
            <person name="Yokota A."/>
            <person name="Sakai Y."/>
            <person name="Nanatani K."/>
            <person name="Yabe S."/>
            <person name="Oetari A."/>
            <person name="Sjamsuridzal W."/>
        </authorList>
    </citation>
    <scope>NUCLEOTIDE SEQUENCE [LARGE SCALE GENOMIC DNA]</scope>
    <source>
        <strain evidence="3">SL3-2-4</strain>
    </source>
</reference>
<protein>
    <recommendedName>
        <fullName evidence="4">EamA domain-containing protein</fullName>
    </recommendedName>
</protein>
<evidence type="ECO:0000313" key="3">
    <source>
        <dbReference type="Proteomes" id="UP000298860"/>
    </source>
</evidence>
<gene>
    <name evidence="2" type="ORF">GTS_12930</name>
</gene>
<dbReference type="Proteomes" id="UP000298860">
    <property type="component" value="Unassembled WGS sequence"/>
</dbReference>
<feature type="transmembrane region" description="Helical" evidence="1">
    <location>
        <begin position="129"/>
        <end position="151"/>
    </location>
</feature>
<keyword evidence="1" id="KW-0472">Membrane</keyword>
<evidence type="ECO:0008006" key="4">
    <source>
        <dbReference type="Google" id="ProtNLM"/>
    </source>
</evidence>
<keyword evidence="3" id="KW-1185">Reference proteome</keyword>
<evidence type="ECO:0000313" key="2">
    <source>
        <dbReference type="EMBL" id="GDY29660.1"/>
    </source>
</evidence>
<accession>A0A4D4J3H9</accession>
<organism evidence="2 3">
    <name type="scientific">Gandjariella thermophila</name>
    <dbReference type="NCBI Taxonomy" id="1931992"/>
    <lineage>
        <taxon>Bacteria</taxon>
        <taxon>Bacillati</taxon>
        <taxon>Actinomycetota</taxon>
        <taxon>Actinomycetes</taxon>
        <taxon>Pseudonocardiales</taxon>
        <taxon>Pseudonocardiaceae</taxon>
        <taxon>Gandjariella</taxon>
    </lineage>
</organism>
<name>A0A4D4J3H9_9PSEU</name>
<dbReference type="AlphaFoldDB" id="A0A4D4J3H9"/>
<dbReference type="PANTHER" id="PTHR40761:SF1">
    <property type="entry name" value="CONSERVED INTEGRAL MEMBRANE ALANINE VALINE AND LEUCINE RICH PROTEIN-RELATED"/>
    <property type="match status" value="1"/>
</dbReference>
<feature type="transmembrane region" description="Helical" evidence="1">
    <location>
        <begin position="37"/>
        <end position="58"/>
    </location>
</feature>
<feature type="transmembrane region" description="Helical" evidence="1">
    <location>
        <begin position="101"/>
        <end position="123"/>
    </location>
</feature>